<proteinExistence type="predicted"/>
<organism evidence="3 4">
    <name type="scientific">Clupea harengus</name>
    <name type="common">Atlantic herring</name>
    <dbReference type="NCBI Taxonomy" id="7950"/>
    <lineage>
        <taxon>Eukaryota</taxon>
        <taxon>Metazoa</taxon>
        <taxon>Chordata</taxon>
        <taxon>Craniata</taxon>
        <taxon>Vertebrata</taxon>
        <taxon>Euteleostomi</taxon>
        <taxon>Actinopterygii</taxon>
        <taxon>Neopterygii</taxon>
        <taxon>Teleostei</taxon>
        <taxon>Clupei</taxon>
        <taxon>Clupeiformes</taxon>
        <taxon>Clupeoidei</taxon>
        <taxon>Clupeidae</taxon>
        <taxon>Clupea</taxon>
    </lineage>
</organism>
<keyword evidence="3" id="KW-1185">Reference proteome</keyword>
<feature type="region of interest" description="Disordered" evidence="1">
    <location>
        <begin position="1"/>
        <end position="30"/>
    </location>
</feature>
<keyword evidence="2" id="KW-0812">Transmembrane</keyword>
<dbReference type="KEGG" id="char:122133089"/>
<gene>
    <name evidence="4" type="primary">LOC122133089</name>
</gene>
<name>A0A8M1KK32_CLUHA</name>
<keyword evidence="2" id="KW-1133">Transmembrane helix</keyword>
<reference evidence="4" key="1">
    <citation type="submission" date="2025-08" db="UniProtKB">
        <authorList>
            <consortium name="RefSeq"/>
        </authorList>
    </citation>
    <scope>IDENTIFICATION</scope>
</reference>
<evidence type="ECO:0000313" key="3">
    <source>
        <dbReference type="Proteomes" id="UP000515152"/>
    </source>
</evidence>
<dbReference type="OrthoDB" id="8958581at2759"/>
<feature type="transmembrane region" description="Helical" evidence="2">
    <location>
        <begin position="53"/>
        <end position="78"/>
    </location>
</feature>
<protein>
    <submittedName>
        <fullName evidence="4">Uncharacterized protein LOC122133089</fullName>
    </submittedName>
</protein>
<dbReference type="AlphaFoldDB" id="A0A8M1KK32"/>
<dbReference type="RefSeq" id="XP_042564421.1">
    <property type="nucleotide sequence ID" value="XM_042708487.1"/>
</dbReference>
<dbReference type="Proteomes" id="UP000515152">
    <property type="component" value="Chromosome 8"/>
</dbReference>
<dbReference type="GeneID" id="122133089"/>
<evidence type="ECO:0000256" key="1">
    <source>
        <dbReference type="SAM" id="MobiDB-lite"/>
    </source>
</evidence>
<sequence length="199" mass="22501">MELALRKSAVPESREDASHTQAADMQPNERDNILQFPATMMGSQRETGQRRKWLVVLSFTGAILLAIILTAVTMHYTYHKGAKNPPKAPSSPKVKNERRETWRRYEGDSYLFWHSDNADCDSAKEFCAERKANLTLIDQNNLQWLQGMSKGKRLWVLQESEGSGSEDQQNAEAGDVTCALLKADSNRKLGDGWVCIRRS</sequence>
<evidence type="ECO:0000313" key="4">
    <source>
        <dbReference type="RefSeq" id="XP_042564421.1"/>
    </source>
</evidence>
<keyword evidence="2" id="KW-0472">Membrane</keyword>
<accession>A0A8M1KK32</accession>
<evidence type="ECO:0000256" key="2">
    <source>
        <dbReference type="SAM" id="Phobius"/>
    </source>
</evidence>